<sequence>HVGIQESENMEMVQYITSINDVMSIRQSKLGVGDRGEEGVMEMGPAGKEIEVKKQNGDMPKETSSEITTGQHEPHYIYATNKKT</sequence>
<protein>
    <submittedName>
        <fullName evidence="1">5346_t:CDS:1</fullName>
    </submittedName>
</protein>
<evidence type="ECO:0000313" key="2">
    <source>
        <dbReference type="Proteomes" id="UP000789525"/>
    </source>
</evidence>
<comment type="caution">
    <text evidence="1">The sequence shown here is derived from an EMBL/GenBank/DDBJ whole genome shotgun (WGS) entry which is preliminary data.</text>
</comment>
<reference evidence="1" key="1">
    <citation type="submission" date="2021-06" db="EMBL/GenBank/DDBJ databases">
        <authorList>
            <person name="Kallberg Y."/>
            <person name="Tangrot J."/>
            <person name="Rosling A."/>
        </authorList>
    </citation>
    <scope>NUCLEOTIDE SEQUENCE</scope>
    <source>
        <strain evidence="1">CL356</strain>
    </source>
</reference>
<dbReference type="EMBL" id="CAJVPT010059424">
    <property type="protein sequence ID" value="CAG8761971.1"/>
    <property type="molecule type" value="Genomic_DNA"/>
</dbReference>
<proteinExistence type="predicted"/>
<name>A0ACA9QQG4_9GLOM</name>
<keyword evidence="2" id="KW-1185">Reference proteome</keyword>
<dbReference type="Proteomes" id="UP000789525">
    <property type="component" value="Unassembled WGS sequence"/>
</dbReference>
<accession>A0ACA9QQG4</accession>
<organism evidence="1 2">
    <name type="scientific">Acaulospora colombiana</name>
    <dbReference type="NCBI Taxonomy" id="27376"/>
    <lineage>
        <taxon>Eukaryota</taxon>
        <taxon>Fungi</taxon>
        <taxon>Fungi incertae sedis</taxon>
        <taxon>Mucoromycota</taxon>
        <taxon>Glomeromycotina</taxon>
        <taxon>Glomeromycetes</taxon>
        <taxon>Diversisporales</taxon>
        <taxon>Acaulosporaceae</taxon>
        <taxon>Acaulospora</taxon>
    </lineage>
</organism>
<feature type="non-terminal residue" evidence="1">
    <location>
        <position position="84"/>
    </location>
</feature>
<evidence type="ECO:0000313" key="1">
    <source>
        <dbReference type="EMBL" id="CAG8761971.1"/>
    </source>
</evidence>
<gene>
    <name evidence="1" type="ORF">ACOLOM_LOCUS13246</name>
</gene>
<feature type="non-terminal residue" evidence="1">
    <location>
        <position position="1"/>
    </location>
</feature>